<dbReference type="EMBL" id="QGNW01000199">
    <property type="protein sequence ID" value="RVW85857.1"/>
    <property type="molecule type" value="Genomic_DNA"/>
</dbReference>
<feature type="domain" description="Reverse transcriptase zinc-binding" evidence="1">
    <location>
        <begin position="197"/>
        <end position="244"/>
    </location>
</feature>
<protein>
    <recommendedName>
        <fullName evidence="1">Reverse transcriptase zinc-binding domain-containing protein</fullName>
    </recommendedName>
</protein>
<name>A0A438HN47_VITVI</name>
<dbReference type="PANTHER" id="PTHR36617">
    <property type="entry name" value="PROTEIN, PUTATIVE-RELATED"/>
    <property type="match status" value="1"/>
</dbReference>
<proteinExistence type="predicted"/>
<accession>A0A438HN47</accession>
<evidence type="ECO:0000259" key="1">
    <source>
        <dbReference type="Pfam" id="PF13966"/>
    </source>
</evidence>
<sequence length="265" mass="31002">MELVMVYIFCFGLGVRCFNSLNKALLCKWIWRFAKERDAFWREVICGKFGGLEGGWCSKEVRASYGVGLWKAIRLLWELVFQNSLCSGQWRRVKFWRDKWCGDEPLCVSFPSLFALASSKEAWVADLWMHCSKGGGWNPSFSRPLNDWEIETVECFLSRIQDKVVVEEREDEVFWAITKSGSFFVKSLLSILEEVREATWGKVLTLDQLQRRRWSLANRCSLCYAYEESIDHILSHCGKARLLWELLFSLFKVCWVIQASVRETL</sequence>
<organism evidence="2 3">
    <name type="scientific">Vitis vinifera</name>
    <name type="common">Grape</name>
    <dbReference type="NCBI Taxonomy" id="29760"/>
    <lineage>
        <taxon>Eukaryota</taxon>
        <taxon>Viridiplantae</taxon>
        <taxon>Streptophyta</taxon>
        <taxon>Embryophyta</taxon>
        <taxon>Tracheophyta</taxon>
        <taxon>Spermatophyta</taxon>
        <taxon>Magnoliopsida</taxon>
        <taxon>eudicotyledons</taxon>
        <taxon>Gunneridae</taxon>
        <taxon>Pentapetalae</taxon>
        <taxon>rosids</taxon>
        <taxon>Vitales</taxon>
        <taxon>Vitaceae</taxon>
        <taxon>Viteae</taxon>
        <taxon>Vitis</taxon>
    </lineage>
</organism>
<dbReference type="Proteomes" id="UP000288805">
    <property type="component" value="Unassembled WGS sequence"/>
</dbReference>
<evidence type="ECO:0000313" key="3">
    <source>
        <dbReference type="Proteomes" id="UP000288805"/>
    </source>
</evidence>
<dbReference type="AlphaFoldDB" id="A0A438HN47"/>
<evidence type="ECO:0000313" key="2">
    <source>
        <dbReference type="EMBL" id="RVW85857.1"/>
    </source>
</evidence>
<dbReference type="Pfam" id="PF13966">
    <property type="entry name" value="zf-RVT"/>
    <property type="match status" value="1"/>
</dbReference>
<reference evidence="2 3" key="1">
    <citation type="journal article" date="2018" name="PLoS Genet.">
        <title>Population sequencing reveals clonal diversity and ancestral inbreeding in the grapevine cultivar Chardonnay.</title>
        <authorList>
            <person name="Roach M.J."/>
            <person name="Johnson D.L."/>
            <person name="Bohlmann J."/>
            <person name="van Vuuren H.J."/>
            <person name="Jones S.J."/>
            <person name="Pretorius I.S."/>
            <person name="Schmidt S.A."/>
            <person name="Borneman A.R."/>
        </authorList>
    </citation>
    <scope>NUCLEOTIDE SEQUENCE [LARGE SCALE GENOMIC DNA]</scope>
    <source>
        <strain evidence="3">cv. Chardonnay</strain>
        <tissue evidence="2">Leaf</tissue>
    </source>
</reference>
<dbReference type="InterPro" id="IPR026960">
    <property type="entry name" value="RVT-Znf"/>
</dbReference>
<gene>
    <name evidence="2" type="ORF">CK203_035319</name>
</gene>
<dbReference type="PANTHER" id="PTHR36617:SF16">
    <property type="entry name" value="OS04G0516500 PROTEIN"/>
    <property type="match status" value="1"/>
</dbReference>
<comment type="caution">
    <text evidence="2">The sequence shown here is derived from an EMBL/GenBank/DDBJ whole genome shotgun (WGS) entry which is preliminary data.</text>
</comment>